<evidence type="ECO:0000313" key="6">
    <source>
        <dbReference type="EMBL" id="OIR01509.1"/>
    </source>
</evidence>
<organism evidence="6">
    <name type="scientific">mine drainage metagenome</name>
    <dbReference type="NCBI Taxonomy" id="410659"/>
    <lineage>
        <taxon>unclassified sequences</taxon>
        <taxon>metagenomes</taxon>
        <taxon>ecological metagenomes</taxon>
    </lineage>
</organism>
<evidence type="ECO:0000256" key="1">
    <source>
        <dbReference type="ARBA" id="ARBA00022723"/>
    </source>
</evidence>
<dbReference type="InterPro" id="IPR003813">
    <property type="entry name" value="MvhD/FlpD"/>
</dbReference>
<feature type="domain" description="F420-non-reducing hydrogenase iron-sulfur subunit D" evidence="5">
    <location>
        <begin position="18"/>
        <end position="140"/>
    </location>
</feature>
<sequence>MNAAQPSPAVPHTWSPRIVAFFCNWCTYTAADLAGVSRMKYAPSVRVVRLMCSGRLDPQFILDALAHGADGVLIGGCHPGDCHYADGNTKMLRRFRMLRRLLAQLGYDELRVRLEWISAAEGDRVRAVVNEMTEQIRALGPLNLPGRFAEWDLELSRAETEPRTATTSAKEVSHAQT</sequence>
<dbReference type="Pfam" id="PF02662">
    <property type="entry name" value="FlpD"/>
    <property type="match status" value="1"/>
</dbReference>
<keyword evidence="3" id="KW-0408">Iron</keyword>
<keyword evidence="4" id="KW-0411">Iron-sulfur</keyword>
<proteinExistence type="predicted"/>
<dbReference type="GO" id="GO:0051536">
    <property type="term" value="F:iron-sulfur cluster binding"/>
    <property type="evidence" value="ECO:0007669"/>
    <property type="project" value="UniProtKB-KW"/>
</dbReference>
<accession>A0A1J5SBD0</accession>
<protein>
    <submittedName>
        <fullName evidence="6">Methyl-viologen-reducing hydrogenase, delta subunit</fullName>
    </submittedName>
</protein>
<gene>
    <name evidence="6" type="ORF">GALL_164100</name>
</gene>
<dbReference type="GO" id="GO:0046872">
    <property type="term" value="F:metal ion binding"/>
    <property type="evidence" value="ECO:0007669"/>
    <property type="project" value="UniProtKB-KW"/>
</dbReference>
<comment type="caution">
    <text evidence="6">The sequence shown here is derived from an EMBL/GenBank/DDBJ whole genome shotgun (WGS) entry which is preliminary data.</text>
</comment>
<evidence type="ECO:0000256" key="3">
    <source>
        <dbReference type="ARBA" id="ARBA00023004"/>
    </source>
</evidence>
<name>A0A1J5SBD0_9ZZZZ</name>
<dbReference type="EMBL" id="MLJW01000083">
    <property type="protein sequence ID" value="OIR01509.1"/>
    <property type="molecule type" value="Genomic_DNA"/>
</dbReference>
<dbReference type="GO" id="GO:0016491">
    <property type="term" value="F:oxidoreductase activity"/>
    <property type="evidence" value="ECO:0007669"/>
    <property type="project" value="UniProtKB-KW"/>
</dbReference>
<keyword evidence="2" id="KW-0560">Oxidoreductase</keyword>
<dbReference type="AlphaFoldDB" id="A0A1J5SBD0"/>
<evidence type="ECO:0000256" key="2">
    <source>
        <dbReference type="ARBA" id="ARBA00023002"/>
    </source>
</evidence>
<evidence type="ECO:0000256" key="4">
    <source>
        <dbReference type="ARBA" id="ARBA00023014"/>
    </source>
</evidence>
<evidence type="ECO:0000259" key="5">
    <source>
        <dbReference type="Pfam" id="PF02662"/>
    </source>
</evidence>
<reference evidence="6" key="1">
    <citation type="submission" date="2016-10" db="EMBL/GenBank/DDBJ databases">
        <title>Sequence of Gallionella enrichment culture.</title>
        <authorList>
            <person name="Poehlein A."/>
            <person name="Muehling M."/>
            <person name="Daniel R."/>
        </authorList>
    </citation>
    <scope>NUCLEOTIDE SEQUENCE</scope>
</reference>
<keyword evidence="1" id="KW-0479">Metal-binding</keyword>